<feature type="region of interest" description="Disordered" evidence="1">
    <location>
        <begin position="69"/>
        <end position="88"/>
    </location>
</feature>
<reference evidence="2" key="1">
    <citation type="submission" date="2023-04" db="EMBL/GenBank/DDBJ databases">
        <authorList>
            <person name="Vijverberg K."/>
            <person name="Xiong W."/>
            <person name="Schranz E."/>
        </authorList>
    </citation>
    <scope>NUCLEOTIDE SEQUENCE</scope>
</reference>
<sequence>MLSVKPSQNLILDLHSSRYNEPLKPMIECLQFSLIAQALIMVDSIPLFHLSKAYSFATYLQPDGLITFKKPNTKDQKDNETSTSKYKEKLFNDEEEEEVLFEGEKLIGKKRDVELDNLLRVYKELEAKDADAEIVKITLAT</sequence>
<dbReference type="EMBL" id="OX465086">
    <property type="protein sequence ID" value="CAI9261653.1"/>
    <property type="molecule type" value="Genomic_DNA"/>
</dbReference>
<evidence type="ECO:0000256" key="1">
    <source>
        <dbReference type="SAM" id="MobiDB-lite"/>
    </source>
</evidence>
<name>A0AA35V425_LACSI</name>
<dbReference type="Proteomes" id="UP001177003">
    <property type="component" value="Chromosome 0"/>
</dbReference>
<dbReference type="AlphaFoldDB" id="A0AA35V425"/>
<feature type="compositionally biased region" description="Basic and acidic residues" evidence="1">
    <location>
        <begin position="72"/>
        <end position="88"/>
    </location>
</feature>
<keyword evidence="3" id="KW-1185">Reference proteome</keyword>
<accession>A0AA35V425</accession>
<evidence type="ECO:0000313" key="2">
    <source>
        <dbReference type="EMBL" id="CAI9261653.1"/>
    </source>
</evidence>
<organism evidence="2 3">
    <name type="scientific">Lactuca saligna</name>
    <name type="common">Willowleaf lettuce</name>
    <dbReference type="NCBI Taxonomy" id="75948"/>
    <lineage>
        <taxon>Eukaryota</taxon>
        <taxon>Viridiplantae</taxon>
        <taxon>Streptophyta</taxon>
        <taxon>Embryophyta</taxon>
        <taxon>Tracheophyta</taxon>
        <taxon>Spermatophyta</taxon>
        <taxon>Magnoliopsida</taxon>
        <taxon>eudicotyledons</taxon>
        <taxon>Gunneridae</taxon>
        <taxon>Pentapetalae</taxon>
        <taxon>asterids</taxon>
        <taxon>campanulids</taxon>
        <taxon>Asterales</taxon>
        <taxon>Asteraceae</taxon>
        <taxon>Cichorioideae</taxon>
        <taxon>Cichorieae</taxon>
        <taxon>Lactucinae</taxon>
        <taxon>Lactuca</taxon>
    </lineage>
</organism>
<protein>
    <submittedName>
        <fullName evidence="2">Uncharacterized protein</fullName>
    </submittedName>
</protein>
<gene>
    <name evidence="2" type="ORF">LSALG_LOCUS2434</name>
</gene>
<evidence type="ECO:0000313" key="3">
    <source>
        <dbReference type="Proteomes" id="UP001177003"/>
    </source>
</evidence>
<proteinExistence type="predicted"/>